<dbReference type="PANTHER" id="PTHR31813:SF4">
    <property type="entry name" value="PROLINE-RICH PROTEIN 23A"/>
    <property type="match status" value="1"/>
</dbReference>
<feature type="compositionally biased region" description="Pro residues" evidence="2">
    <location>
        <begin position="288"/>
        <end position="299"/>
    </location>
</feature>
<name>A0ABM0QH34_GALVR</name>
<dbReference type="Pfam" id="PF10630">
    <property type="entry name" value="DUF2476"/>
    <property type="match status" value="2"/>
</dbReference>
<feature type="region of interest" description="Disordered" evidence="2">
    <location>
        <begin position="245"/>
        <end position="356"/>
    </location>
</feature>
<sequence length="356" mass="38082">MGSQPRSPSACPAPWWGPQPGGPRPGKPRWAERGSQRDILAAAGHLSAHVSDHPVLIHVCEWRAEDPNAPGHREEAEALPRKPGLALHSCSAHYRPVKPLPHTDLPTTATAIGQPAPIRLRGGASERAGLSVTFCAFGSAGVTYHLISHPVRIRVLAAGCALQLPLDDVDLLLEPAPTSALQVSVQGHTLLLVPEVLLGSVDERSRGHRDSPVDLELGAFLDAPGEDVVCEQGFFCASVPETAAQEEAYEEDADPESLAPWMDPPAGSAAGFQPSARRVSSPNLQGPIPEPCPLAPNPSPERRPPHPIFDLDFHLLEPFPSSPLQPLPPSPSPSPRVCPERSPCPPCKAQRRLFRE</sequence>
<organism evidence="3 4">
    <name type="scientific">Galeopterus variegatus</name>
    <name type="common">Malayan flying lemur</name>
    <name type="synonym">Cynocephalus variegatus</name>
    <dbReference type="NCBI Taxonomy" id="482537"/>
    <lineage>
        <taxon>Eukaryota</taxon>
        <taxon>Metazoa</taxon>
        <taxon>Chordata</taxon>
        <taxon>Craniata</taxon>
        <taxon>Vertebrata</taxon>
        <taxon>Euteleostomi</taxon>
        <taxon>Mammalia</taxon>
        <taxon>Eutheria</taxon>
        <taxon>Euarchontoglires</taxon>
        <taxon>Dermoptera</taxon>
        <taxon>Cynocephalidae</taxon>
        <taxon>Galeopterus</taxon>
    </lineage>
</organism>
<protein>
    <submittedName>
        <fullName evidence="4">Proline-rich protein 23B-like</fullName>
    </submittedName>
</protein>
<dbReference type="PANTHER" id="PTHR31813">
    <property type="entry name" value="PROLINE-RICH PROTEIN 23B"/>
    <property type="match status" value="1"/>
</dbReference>
<dbReference type="RefSeq" id="XP_008567675.1">
    <property type="nucleotide sequence ID" value="XM_008569453.1"/>
</dbReference>
<feature type="compositionally biased region" description="Basic and acidic residues" evidence="2">
    <location>
        <begin position="300"/>
        <end position="315"/>
    </location>
</feature>
<accession>A0ABM0QH34</accession>
<feature type="compositionally biased region" description="Pro residues" evidence="2">
    <location>
        <begin position="15"/>
        <end position="25"/>
    </location>
</feature>
<evidence type="ECO:0000313" key="3">
    <source>
        <dbReference type="Proteomes" id="UP000694923"/>
    </source>
</evidence>
<comment type="similarity">
    <text evidence="1">Belongs to the PRR23 family.</text>
</comment>
<keyword evidence="3" id="KW-1185">Reference proteome</keyword>
<evidence type="ECO:0000256" key="2">
    <source>
        <dbReference type="SAM" id="MobiDB-lite"/>
    </source>
</evidence>
<evidence type="ECO:0000256" key="1">
    <source>
        <dbReference type="ARBA" id="ARBA00009113"/>
    </source>
</evidence>
<evidence type="ECO:0000313" key="4">
    <source>
        <dbReference type="RefSeq" id="XP_008567675.1"/>
    </source>
</evidence>
<dbReference type="GeneID" id="103587886"/>
<reference evidence="4" key="1">
    <citation type="submission" date="2025-08" db="UniProtKB">
        <authorList>
            <consortium name="RefSeq"/>
        </authorList>
    </citation>
    <scope>IDENTIFICATION</scope>
</reference>
<feature type="region of interest" description="Disordered" evidence="2">
    <location>
        <begin position="1"/>
        <end position="31"/>
    </location>
</feature>
<dbReference type="InterPro" id="IPR018903">
    <property type="entry name" value="PRR23"/>
</dbReference>
<proteinExistence type="inferred from homology"/>
<dbReference type="Proteomes" id="UP000694923">
    <property type="component" value="Unplaced"/>
</dbReference>
<gene>
    <name evidence="4" type="primary">LOC103587886</name>
</gene>
<feature type="compositionally biased region" description="Pro residues" evidence="2">
    <location>
        <begin position="320"/>
        <end position="346"/>
    </location>
</feature>